<evidence type="ECO:0000313" key="10">
    <source>
        <dbReference type="Proteomes" id="UP000573599"/>
    </source>
</evidence>
<dbReference type="InterPro" id="IPR035996">
    <property type="entry name" value="4pyrrol_Methylase_sf"/>
</dbReference>
<dbReference type="CDD" id="cd11642">
    <property type="entry name" value="SUMT"/>
    <property type="match status" value="1"/>
</dbReference>
<dbReference type="Proteomes" id="UP000573599">
    <property type="component" value="Unassembled WGS sequence"/>
</dbReference>
<dbReference type="InterPro" id="IPR000878">
    <property type="entry name" value="4pyrrol_Mease"/>
</dbReference>
<dbReference type="NCBIfam" id="TIGR01469">
    <property type="entry name" value="cobA_cysG_Cterm"/>
    <property type="match status" value="1"/>
</dbReference>
<evidence type="ECO:0000259" key="8">
    <source>
        <dbReference type="Pfam" id="PF00590"/>
    </source>
</evidence>
<evidence type="ECO:0000256" key="3">
    <source>
        <dbReference type="ARBA" id="ARBA00022679"/>
    </source>
</evidence>
<dbReference type="Pfam" id="PF00590">
    <property type="entry name" value="TP_methylase"/>
    <property type="match status" value="1"/>
</dbReference>
<evidence type="ECO:0000256" key="4">
    <source>
        <dbReference type="ARBA" id="ARBA00022691"/>
    </source>
</evidence>
<dbReference type="Gene3D" id="3.40.1010.10">
    <property type="entry name" value="Cobalt-precorrin-4 Transmethylase, Domain 1"/>
    <property type="match status" value="1"/>
</dbReference>
<dbReference type="RefSeq" id="WP_179422833.1">
    <property type="nucleotide sequence ID" value="NZ_JACCAB010000001.1"/>
</dbReference>
<keyword evidence="3 9" id="KW-0808">Transferase</keyword>
<keyword evidence="2 9" id="KW-0489">Methyltransferase</keyword>
<dbReference type="GO" id="GO:0051266">
    <property type="term" value="F:sirohydrochlorin ferrochelatase activity"/>
    <property type="evidence" value="ECO:0007669"/>
    <property type="project" value="InterPro"/>
</dbReference>
<dbReference type="SUPFAM" id="SSF53790">
    <property type="entry name" value="Tetrapyrrole methylase"/>
    <property type="match status" value="1"/>
</dbReference>
<accession>A0A852WLC3</accession>
<dbReference type="InterPro" id="IPR036291">
    <property type="entry name" value="NAD(P)-bd_dom_sf"/>
</dbReference>
<feature type="region of interest" description="Disordered" evidence="7">
    <location>
        <begin position="192"/>
        <end position="211"/>
    </location>
</feature>
<dbReference type="GO" id="GO:0032259">
    <property type="term" value="P:methylation"/>
    <property type="evidence" value="ECO:0007669"/>
    <property type="project" value="UniProtKB-KW"/>
</dbReference>
<evidence type="ECO:0000256" key="7">
    <source>
        <dbReference type="SAM" id="MobiDB-lite"/>
    </source>
</evidence>
<name>A0A852WLC3_9MICO</name>
<reference evidence="9 10" key="1">
    <citation type="submission" date="2020-07" db="EMBL/GenBank/DDBJ databases">
        <title>Sequencing the genomes of 1000 actinobacteria strains.</title>
        <authorList>
            <person name="Klenk H.-P."/>
        </authorList>
    </citation>
    <scope>NUCLEOTIDE SEQUENCE [LARGE SCALE GENOMIC DNA]</scope>
    <source>
        <strain evidence="9 10">DSM 23987</strain>
    </source>
</reference>
<dbReference type="PANTHER" id="PTHR45790">
    <property type="entry name" value="SIROHEME SYNTHASE-RELATED"/>
    <property type="match status" value="1"/>
</dbReference>
<feature type="active site" description="Proton acceptor" evidence="6">
    <location>
        <position position="245"/>
    </location>
</feature>
<dbReference type="AlphaFoldDB" id="A0A852WLC3"/>
<dbReference type="GO" id="GO:0043115">
    <property type="term" value="F:precorrin-2 dehydrogenase activity"/>
    <property type="evidence" value="ECO:0007669"/>
    <property type="project" value="InterPro"/>
</dbReference>
<keyword evidence="5" id="KW-0627">Porphyrin biosynthesis</keyword>
<keyword evidence="9" id="KW-0560">Oxidoreductase</keyword>
<evidence type="ECO:0000256" key="2">
    <source>
        <dbReference type="ARBA" id="ARBA00022603"/>
    </source>
</evidence>
<protein>
    <recommendedName>
        <fullName evidence="1">uroporphyrinogen-III C-methyltransferase</fullName>
        <ecNumber evidence="1">2.1.1.107</ecNumber>
    </recommendedName>
</protein>
<dbReference type="Gene3D" id="3.30.950.10">
    <property type="entry name" value="Methyltransferase, Cobalt-precorrin-4 Transmethylase, Domain 2"/>
    <property type="match status" value="1"/>
</dbReference>
<evidence type="ECO:0000313" key="9">
    <source>
        <dbReference type="EMBL" id="NYG08421.1"/>
    </source>
</evidence>
<dbReference type="GO" id="GO:0004851">
    <property type="term" value="F:uroporphyrin-III C-methyltransferase activity"/>
    <property type="evidence" value="ECO:0007669"/>
    <property type="project" value="UniProtKB-EC"/>
</dbReference>
<dbReference type="Pfam" id="PF13241">
    <property type="entry name" value="NAD_binding_7"/>
    <property type="match status" value="1"/>
</dbReference>
<comment type="caution">
    <text evidence="9">The sequence shown here is derived from an EMBL/GenBank/DDBJ whole genome shotgun (WGS) entry which is preliminary data.</text>
</comment>
<proteinExistence type="predicted"/>
<feature type="domain" description="Tetrapyrrole methylase" evidence="8">
    <location>
        <begin position="215"/>
        <end position="423"/>
    </location>
</feature>
<dbReference type="GO" id="GO:0019354">
    <property type="term" value="P:siroheme biosynthetic process"/>
    <property type="evidence" value="ECO:0007669"/>
    <property type="project" value="InterPro"/>
</dbReference>
<keyword evidence="10" id="KW-1185">Reference proteome</keyword>
<feature type="active site" description="Proton donor" evidence="6">
    <location>
        <position position="267"/>
    </location>
</feature>
<dbReference type="GO" id="GO:0009236">
    <property type="term" value="P:cobalamin biosynthetic process"/>
    <property type="evidence" value="ECO:0007669"/>
    <property type="project" value="InterPro"/>
</dbReference>
<evidence type="ECO:0000256" key="5">
    <source>
        <dbReference type="ARBA" id="ARBA00023244"/>
    </source>
</evidence>
<dbReference type="InterPro" id="IPR014776">
    <property type="entry name" value="4pyrrole_Mease_sub2"/>
</dbReference>
<sequence length="456" mass="46469">MSSPDYPLTLDLAGRRVVVVGGGPVAARRTAGLVEAGAEVDLVAPFICEDLAELLSAGRVTWVEREFLTGDLTLKDRGASGADDPAQSRAEGVFEPAWLVHTATGDPLVDAQVASEAEAARIWCVRADAAQDSSAWTPAVARGAAGTASEGLTVAVSAGGDPRRATAVRDAVLAALDGGTLPVRRVRRVRRGALERDASDQGAPDQDATRPVGHVALVGGGPGADDLITVRGRALLAAADVIVTDRLGPRGLLSTVGADVEVIDVGKTPGNHPVSQTRINELLVQHARLGKRVVRLKGGDPFVLGRGGEEALHCVEHGVPVEVVPGVTSAVSVPAAAGIPVTHRGIAASFVVASAHEGAEHVLAAAADAAPDATLVLLMGITRLAETAAALVAAGRPADTPVALVERGWTPEQRTTTTTLAHAARDAVAAGVRAPAVVVVGQVVSLRERLGDLSGE</sequence>
<dbReference type="InterPro" id="IPR012409">
    <property type="entry name" value="Sirohaem_synth"/>
</dbReference>
<dbReference type="NCBIfam" id="NF004790">
    <property type="entry name" value="PRK06136.1"/>
    <property type="match status" value="1"/>
</dbReference>
<evidence type="ECO:0000256" key="1">
    <source>
        <dbReference type="ARBA" id="ARBA00012162"/>
    </source>
</evidence>
<organism evidence="9 10">
    <name type="scientific">Pedococcus badiiscoriae</name>
    <dbReference type="NCBI Taxonomy" id="642776"/>
    <lineage>
        <taxon>Bacteria</taxon>
        <taxon>Bacillati</taxon>
        <taxon>Actinomycetota</taxon>
        <taxon>Actinomycetes</taxon>
        <taxon>Micrococcales</taxon>
        <taxon>Intrasporangiaceae</taxon>
        <taxon>Pedococcus</taxon>
    </lineage>
</organism>
<dbReference type="PANTHER" id="PTHR45790:SF3">
    <property type="entry name" value="S-ADENOSYL-L-METHIONINE-DEPENDENT UROPORPHYRINOGEN III METHYLTRANSFERASE, CHLOROPLASTIC"/>
    <property type="match status" value="1"/>
</dbReference>
<evidence type="ECO:0000256" key="6">
    <source>
        <dbReference type="PIRSR" id="PIRSR036426-1"/>
    </source>
</evidence>
<dbReference type="GO" id="GO:0051287">
    <property type="term" value="F:NAD binding"/>
    <property type="evidence" value="ECO:0007669"/>
    <property type="project" value="InterPro"/>
</dbReference>
<dbReference type="InterPro" id="IPR014777">
    <property type="entry name" value="4pyrrole_Mease_sub1"/>
</dbReference>
<gene>
    <name evidence="9" type="ORF">BJ986_002908</name>
</gene>
<dbReference type="EMBL" id="JACCAB010000001">
    <property type="protein sequence ID" value="NYG08421.1"/>
    <property type="molecule type" value="Genomic_DNA"/>
</dbReference>
<dbReference type="EC" id="2.1.1.107" evidence="1"/>
<keyword evidence="4" id="KW-0949">S-adenosyl-L-methionine</keyword>
<keyword evidence="9" id="KW-0456">Lyase</keyword>
<dbReference type="InterPro" id="IPR006366">
    <property type="entry name" value="CobA/CysG_C"/>
</dbReference>
<dbReference type="PIRSF" id="PIRSF036426">
    <property type="entry name" value="Sirohaem_synth"/>
    <property type="match status" value="1"/>
</dbReference>
<dbReference type="SUPFAM" id="SSF51735">
    <property type="entry name" value="NAD(P)-binding Rossmann-fold domains"/>
    <property type="match status" value="1"/>
</dbReference>
<dbReference type="InterPro" id="IPR050161">
    <property type="entry name" value="Siro_Cobalamin_biosynth"/>
</dbReference>
<dbReference type="FunFam" id="3.40.1010.10:FF:000001">
    <property type="entry name" value="Siroheme synthase"/>
    <property type="match status" value="1"/>
</dbReference>
<dbReference type="Gene3D" id="3.40.50.720">
    <property type="entry name" value="NAD(P)-binding Rossmann-like Domain"/>
    <property type="match status" value="1"/>
</dbReference>